<gene>
    <name evidence="4" type="ORF">METZ01_LOCUS275301</name>
</gene>
<dbReference type="SUPFAM" id="SSF52540">
    <property type="entry name" value="P-loop containing nucleoside triphosphate hydrolases"/>
    <property type="match status" value="1"/>
</dbReference>
<evidence type="ECO:0000313" key="4">
    <source>
        <dbReference type="EMBL" id="SVC22447.1"/>
    </source>
</evidence>
<accession>A0A382KHM1</accession>
<dbReference type="InterPro" id="IPR000863">
    <property type="entry name" value="Sulfotransferase_dom"/>
</dbReference>
<dbReference type="InterPro" id="IPR027417">
    <property type="entry name" value="P-loop_NTPase"/>
</dbReference>
<name>A0A382KHM1_9ZZZZ</name>
<dbReference type="Gene3D" id="3.40.50.300">
    <property type="entry name" value="P-loop containing nucleotide triphosphate hydrolases"/>
    <property type="match status" value="1"/>
</dbReference>
<protein>
    <recommendedName>
        <fullName evidence="3">Sulfotransferase domain-containing protein</fullName>
    </recommendedName>
</protein>
<evidence type="ECO:0000259" key="3">
    <source>
        <dbReference type="Pfam" id="PF00685"/>
    </source>
</evidence>
<dbReference type="InterPro" id="IPR037359">
    <property type="entry name" value="NST/OST"/>
</dbReference>
<dbReference type="GO" id="GO:0008146">
    <property type="term" value="F:sulfotransferase activity"/>
    <property type="evidence" value="ECO:0007669"/>
    <property type="project" value="InterPro"/>
</dbReference>
<dbReference type="Pfam" id="PF00685">
    <property type="entry name" value="Sulfotransfer_1"/>
    <property type="match status" value="1"/>
</dbReference>
<evidence type="ECO:0000256" key="1">
    <source>
        <dbReference type="ARBA" id="ARBA00022679"/>
    </source>
</evidence>
<reference evidence="4" key="1">
    <citation type="submission" date="2018-05" db="EMBL/GenBank/DDBJ databases">
        <authorList>
            <person name="Lanie J.A."/>
            <person name="Ng W.-L."/>
            <person name="Kazmierczak K.M."/>
            <person name="Andrzejewski T.M."/>
            <person name="Davidsen T.M."/>
            <person name="Wayne K.J."/>
            <person name="Tettelin H."/>
            <person name="Glass J.I."/>
            <person name="Rusch D."/>
            <person name="Podicherti R."/>
            <person name="Tsui H.-C.T."/>
            <person name="Winkler M.E."/>
        </authorList>
    </citation>
    <scope>NUCLEOTIDE SEQUENCE</scope>
</reference>
<dbReference type="EMBL" id="UINC01079955">
    <property type="protein sequence ID" value="SVC22447.1"/>
    <property type="molecule type" value="Genomic_DNA"/>
</dbReference>
<feature type="non-terminal residue" evidence="4">
    <location>
        <position position="151"/>
    </location>
</feature>
<dbReference type="PANTHER" id="PTHR10605">
    <property type="entry name" value="HEPARAN SULFATE SULFOTRANSFERASE"/>
    <property type="match status" value="1"/>
</dbReference>
<proteinExistence type="predicted"/>
<sequence>ILRNPIDRAYSEYQDWAGRESNSPSFETVVENELNIQRKYPSLITEENFKVFNQKNSHLLKGVYVDQLKIWRGLFPKEQIFTLSTENLNSEPTVELKSVFQYLNLPDYTIKNPQHKKQKKYVPMNPQTRKLLIEFFKPHNERLFKFIGKKF</sequence>
<feature type="domain" description="Sulfotransferase" evidence="3">
    <location>
        <begin position="1"/>
        <end position="107"/>
    </location>
</feature>
<dbReference type="PANTHER" id="PTHR10605:SF56">
    <property type="entry name" value="BIFUNCTIONAL HEPARAN SULFATE N-DEACETYLASE_N-SULFOTRANSFERASE"/>
    <property type="match status" value="1"/>
</dbReference>
<organism evidence="4">
    <name type="scientific">marine metagenome</name>
    <dbReference type="NCBI Taxonomy" id="408172"/>
    <lineage>
        <taxon>unclassified sequences</taxon>
        <taxon>metagenomes</taxon>
        <taxon>ecological metagenomes</taxon>
    </lineage>
</organism>
<evidence type="ECO:0000256" key="2">
    <source>
        <dbReference type="ARBA" id="ARBA00023180"/>
    </source>
</evidence>
<feature type="non-terminal residue" evidence="4">
    <location>
        <position position="1"/>
    </location>
</feature>
<dbReference type="AlphaFoldDB" id="A0A382KHM1"/>
<keyword evidence="2" id="KW-0325">Glycoprotein</keyword>
<keyword evidence="1" id="KW-0808">Transferase</keyword>